<name>A0A328YAN1_9FLAO</name>
<dbReference type="OrthoDB" id="9782395at2"/>
<dbReference type="InterPro" id="IPR003848">
    <property type="entry name" value="DUF218"/>
</dbReference>
<accession>A0A328YAN1</accession>
<comment type="caution">
    <text evidence="2">The sequence shown here is derived from an EMBL/GenBank/DDBJ whole genome shotgun (WGS) entry which is preliminary data.</text>
</comment>
<dbReference type="RefSeq" id="WP_158527036.1">
    <property type="nucleotide sequence ID" value="NZ_QLSZ01000011.1"/>
</dbReference>
<dbReference type="Pfam" id="PF02698">
    <property type="entry name" value="DUF218"/>
    <property type="match status" value="1"/>
</dbReference>
<organism evidence="2 3">
    <name type="scientific">Flavobacterium aciduliphilum</name>
    <dbReference type="NCBI Taxonomy" id="1101402"/>
    <lineage>
        <taxon>Bacteria</taxon>
        <taxon>Pseudomonadati</taxon>
        <taxon>Bacteroidota</taxon>
        <taxon>Flavobacteriia</taxon>
        <taxon>Flavobacteriales</taxon>
        <taxon>Flavobacteriaceae</taxon>
        <taxon>Flavobacterium</taxon>
    </lineage>
</organism>
<reference evidence="2 3" key="1">
    <citation type="submission" date="2018-06" db="EMBL/GenBank/DDBJ databases">
        <title>Genomic Encyclopedia of Archaeal and Bacterial Type Strains, Phase II (KMG-II): from individual species to whole genera.</title>
        <authorList>
            <person name="Goeker M."/>
        </authorList>
    </citation>
    <scope>NUCLEOTIDE SEQUENCE [LARGE SCALE GENOMIC DNA]</scope>
    <source>
        <strain evidence="2 3">DSM 25663</strain>
    </source>
</reference>
<proteinExistence type="predicted"/>
<feature type="domain" description="DUF218" evidence="1">
    <location>
        <begin position="2"/>
        <end position="161"/>
    </location>
</feature>
<gene>
    <name evidence="2" type="ORF">CLV55_11158</name>
</gene>
<dbReference type="PANTHER" id="PTHR30336:SF4">
    <property type="entry name" value="ENVELOPE BIOGENESIS FACTOR ELYC"/>
    <property type="match status" value="1"/>
</dbReference>
<evidence type="ECO:0000259" key="1">
    <source>
        <dbReference type="Pfam" id="PF02698"/>
    </source>
</evidence>
<sequence length="177" mass="20695">MILGGGYVDYPNVTFFEKLSTGSQKRLLKGITIYHKLHKSKLVFSGYSRSNKTSLAYVISRASLGFGVNPKDTFQLRKPSNTLEEALDFKKRFYEEKFYLVTSAYHMPRAMRIFKSFGLKPKPIPTDFKLKEGFGHTCYVNWGMNYQKFKLIEFELHEYIGILFFPLQKGLNQKYRI</sequence>
<keyword evidence="3" id="KW-1185">Reference proteome</keyword>
<dbReference type="AlphaFoldDB" id="A0A328YAN1"/>
<dbReference type="EMBL" id="QLSZ01000011">
    <property type="protein sequence ID" value="RAR70233.1"/>
    <property type="molecule type" value="Genomic_DNA"/>
</dbReference>
<dbReference type="GO" id="GO:0000270">
    <property type="term" value="P:peptidoglycan metabolic process"/>
    <property type="evidence" value="ECO:0007669"/>
    <property type="project" value="TreeGrafter"/>
</dbReference>
<dbReference type="GO" id="GO:0043164">
    <property type="term" value="P:Gram-negative-bacterium-type cell wall biogenesis"/>
    <property type="evidence" value="ECO:0007669"/>
    <property type="project" value="TreeGrafter"/>
</dbReference>
<dbReference type="GO" id="GO:0005886">
    <property type="term" value="C:plasma membrane"/>
    <property type="evidence" value="ECO:0007669"/>
    <property type="project" value="TreeGrafter"/>
</dbReference>
<dbReference type="CDD" id="cd06259">
    <property type="entry name" value="YdcF-like"/>
    <property type="match status" value="1"/>
</dbReference>
<dbReference type="PANTHER" id="PTHR30336">
    <property type="entry name" value="INNER MEMBRANE PROTEIN, PROBABLE PERMEASE"/>
    <property type="match status" value="1"/>
</dbReference>
<evidence type="ECO:0000313" key="3">
    <source>
        <dbReference type="Proteomes" id="UP000248840"/>
    </source>
</evidence>
<dbReference type="InterPro" id="IPR051599">
    <property type="entry name" value="Cell_Envelope_Assoc"/>
</dbReference>
<dbReference type="Proteomes" id="UP000248840">
    <property type="component" value="Unassembled WGS sequence"/>
</dbReference>
<protein>
    <submittedName>
        <fullName evidence="2">DUF218 domain-containing protein</fullName>
    </submittedName>
</protein>
<evidence type="ECO:0000313" key="2">
    <source>
        <dbReference type="EMBL" id="RAR70233.1"/>
    </source>
</evidence>